<organism evidence="1 2">
    <name type="scientific">Enterocloster bolteae (strain ATCC BAA-613 / DSM 15670 / CCUG 46953 / JCM 12243 / WAL 16351)</name>
    <name type="common">Clostridium bolteae</name>
    <dbReference type="NCBI Taxonomy" id="411902"/>
    <lineage>
        <taxon>Bacteria</taxon>
        <taxon>Bacillati</taxon>
        <taxon>Bacillota</taxon>
        <taxon>Clostridia</taxon>
        <taxon>Lachnospirales</taxon>
        <taxon>Lachnospiraceae</taxon>
        <taxon>Enterocloster</taxon>
    </lineage>
</organism>
<name>A8RKL4_ENTBW</name>
<evidence type="ECO:0000313" key="2">
    <source>
        <dbReference type="Proteomes" id="UP000005396"/>
    </source>
</evidence>
<evidence type="ECO:0000313" key="1">
    <source>
        <dbReference type="EMBL" id="EDP18487.1"/>
    </source>
</evidence>
<dbReference type="AlphaFoldDB" id="A8RKL4"/>
<accession>A8RKL4</accession>
<dbReference type="HOGENOM" id="CLU_3267913_0_0_9"/>
<reference evidence="1 2" key="1">
    <citation type="submission" date="2007-08" db="EMBL/GenBank/DDBJ databases">
        <authorList>
            <person name="Fulton L."/>
            <person name="Clifton S."/>
            <person name="Fulton B."/>
            <person name="Xu J."/>
            <person name="Minx P."/>
            <person name="Pepin K.H."/>
            <person name="Johnson M."/>
            <person name="Thiruvilangam P."/>
            <person name="Bhonagiri V."/>
            <person name="Nash W.E."/>
            <person name="Mardis E.R."/>
            <person name="Wilson R.K."/>
        </authorList>
    </citation>
    <scope>NUCLEOTIDE SEQUENCE [LARGE SCALE GENOMIC DNA]</scope>
    <source>
        <strain evidence="2">ATCC BAA-613 / DSM 15670 / CCUG 46953 / JCM 12243 / WAL 16351</strain>
    </source>
</reference>
<dbReference type="Proteomes" id="UP000005396">
    <property type="component" value="Unassembled WGS sequence"/>
</dbReference>
<dbReference type="PaxDb" id="411902-CLOBOL_01358"/>
<reference evidence="1 2" key="2">
    <citation type="submission" date="2007-09" db="EMBL/GenBank/DDBJ databases">
        <title>Draft genome sequence of Clostridium bolteae (ATCC BAA-613).</title>
        <authorList>
            <person name="Sudarsanam P."/>
            <person name="Ley R."/>
            <person name="Guruge J."/>
            <person name="Turnbaugh P.J."/>
            <person name="Mahowald M."/>
            <person name="Liep D."/>
            <person name="Gordon J."/>
        </authorList>
    </citation>
    <scope>NUCLEOTIDE SEQUENCE [LARGE SCALE GENOMIC DNA]</scope>
    <source>
        <strain evidence="2">ATCC BAA-613 / DSM 15670 / CCUG 46953 / JCM 12243 / WAL 16351</strain>
    </source>
</reference>
<gene>
    <name evidence="1" type="ORF">CLOBOL_01358</name>
</gene>
<dbReference type="EMBL" id="ABCC02000015">
    <property type="protein sequence ID" value="EDP18487.1"/>
    <property type="molecule type" value="Genomic_DNA"/>
</dbReference>
<proteinExistence type="predicted"/>
<protein>
    <submittedName>
        <fullName evidence="1">Uncharacterized protein</fullName>
    </submittedName>
</protein>
<sequence>MLIRLFFIILGQWDISHWLLPFSGPIHDMAHELYVFYHIFL</sequence>
<comment type="caution">
    <text evidence="1">The sequence shown here is derived from an EMBL/GenBank/DDBJ whole genome shotgun (WGS) entry which is preliminary data.</text>
</comment>